<name>A0A5J6MNS1_9PROT</name>
<feature type="domain" description="AB hydrolase-1" evidence="3">
    <location>
        <begin position="69"/>
        <end position="302"/>
    </location>
</feature>
<dbReference type="Gene3D" id="3.40.50.1820">
    <property type="entry name" value="alpha/beta hydrolase"/>
    <property type="match status" value="1"/>
</dbReference>
<dbReference type="Proteomes" id="UP000326202">
    <property type="component" value="Chromosome"/>
</dbReference>
<sequence length="328" mass="36444">MTVSRFPRFIARPPWFGGDLQTVRNYVRPTEVPLAAFSEERIEFPLPDGDRLTAMLHRPSVESDRPLAILIHGLSGSQDSIYLRRSARHLLQSGFPVLRLNLRGAGPSGPLCRFSYHAGRTEDIHAALMQLDGRLAGRGLLAMGFSLGGNLLLKYLGEQGRRALFLGAVSVSAPILPKQAQLQIMKARNRAYHRNLLEGVKEDFGRPSAELPAALRATLPEIRSMLEFDDRIVAPINGFDGAEDYYARSAAYPLLAQIAVPTLVIHARNDPWIPAEAYLQFDWKRNPKLVPLLPRGGGHVGFHGLGHEVPWHDRCAVSFFEGLIRRGL</sequence>
<dbReference type="PANTHER" id="PTHR10794">
    <property type="entry name" value="ABHYDROLASE DOMAIN-CONTAINING PROTEIN"/>
    <property type="match status" value="1"/>
</dbReference>
<reference evidence="4 5" key="1">
    <citation type="submission" date="2019-08" db="EMBL/GenBank/DDBJ databases">
        <title>Hyperibacter terrae gen. nov., sp. nov. and Hyperibacter viscosus sp. nov., two new members in the family Rhodospirillaceae isolated from the rhizosphere of Hypericum perforatum.</title>
        <authorList>
            <person name="Noviana Z."/>
        </authorList>
    </citation>
    <scope>NUCLEOTIDE SEQUENCE [LARGE SCALE GENOMIC DNA]</scope>
    <source>
        <strain evidence="4 5">R5913</strain>
    </source>
</reference>
<dbReference type="RefSeq" id="WP_151177930.1">
    <property type="nucleotide sequence ID" value="NZ_CP042906.1"/>
</dbReference>
<evidence type="ECO:0000256" key="1">
    <source>
        <dbReference type="ARBA" id="ARBA00010884"/>
    </source>
</evidence>
<dbReference type="InterPro" id="IPR050960">
    <property type="entry name" value="AB_hydrolase_4_sf"/>
</dbReference>
<feature type="active site" description="Charge relay system" evidence="2">
    <location>
        <position position="270"/>
    </location>
</feature>
<dbReference type="GO" id="GO:0034338">
    <property type="term" value="F:short-chain carboxylesterase activity"/>
    <property type="evidence" value="ECO:0007669"/>
    <property type="project" value="TreeGrafter"/>
</dbReference>
<dbReference type="InterPro" id="IPR029058">
    <property type="entry name" value="AB_hydrolase_fold"/>
</dbReference>
<dbReference type="GO" id="GO:0047372">
    <property type="term" value="F:monoacylglycerol lipase activity"/>
    <property type="evidence" value="ECO:0007669"/>
    <property type="project" value="TreeGrafter"/>
</dbReference>
<evidence type="ECO:0000313" key="5">
    <source>
        <dbReference type="Proteomes" id="UP000326202"/>
    </source>
</evidence>
<dbReference type="PIRSF" id="PIRSF005211">
    <property type="entry name" value="Ab_hydro_YheT"/>
    <property type="match status" value="1"/>
</dbReference>
<dbReference type="InterPro" id="IPR012020">
    <property type="entry name" value="ABHD4"/>
</dbReference>
<dbReference type="AlphaFoldDB" id="A0A5J6MNS1"/>
<feature type="active site" description="Charge relay system" evidence="2">
    <location>
        <position position="146"/>
    </location>
</feature>
<dbReference type="Pfam" id="PF00561">
    <property type="entry name" value="Abhydrolase_1"/>
    <property type="match status" value="1"/>
</dbReference>
<dbReference type="SUPFAM" id="SSF53474">
    <property type="entry name" value="alpha/beta-Hydrolases"/>
    <property type="match status" value="1"/>
</dbReference>
<dbReference type="KEGG" id="htq:FRZ44_30030"/>
<proteinExistence type="inferred from homology"/>
<dbReference type="InterPro" id="IPR000073">
    <property type="entry name" value="AB_hydrolase_1"/>
</dbReference>
<dbReference type="EMBL" id="CP042906">
    <property type="protein sequence ID" value="QEX17700.1"/>
    <property type="molecule type" value="Genomic_DNA"/>
</dbReference>
<gene>
    <name evidence="4" type="ORF">FRZ44_30030</name>
</gene>
<keyword evidence="5" id="KW-1185">Reference proteome</keyword>
<feature type="active site" description="Charge relay system" evidence="2">
    <location>
        <position position="299"/>
    </location>
</feature>
<accession>A0A5J6MNS1</accession>
<comment type="similarity">
    <text evidence="1">Belongs to the AB hydrolase superfamily. AB hydrolase 4 family.</text>
</comment>
<protein>
    <recommendedName>
        <fullName evidence="3">AB hydrolase-1 domain-containing protein</fullName>
    </recommendedName>
</protein>
<organism evidence="4 5">
    <name type="scientific">Hypericibacter terrae</name>
    <dbReference type="NCBI Taxonomy" id="2602015"/>
    <lineage>
        <taxon>Bacteria</taxon>
        <taxon>Pseudomonadati</taxon>
        <taxon>Pseudomonadota</taxon>
        <taxon>Alphaproteobacteria</taxon>
        <taxon>Rhodospirillales</taxon>
        <taxon>Dongiaceae</taxon>
        <taxon>Hypericibacter</taxon>
    </lineage>
</organism>
<evidence type="ECO:0000313" key="4">
    <source>
        <dbReference type="EMBL" id="QEX17700.1"/>
    </source>
</evidence>
<dbReference type="PANTHER" id="PTHR10794:SF94">
    <property type="entry name" value="ESTERASE YHET-RELATED"/>
    <property type="match status" value="1"/>
</dbReference>
<evidence type="ECO:0000256" key="2">
    <source>
        <dbReference type="PIRSR" id="PIRSR005211-1"/>
    </source>
</evidence>
<evidence type="ECO:0000259" key="3">
    <source>
        <dbReference type="Pfam" id="PF00561"/>
    </source>
</evidence>
<dbReference type="OrthoDB" id="332676at2"/>